<keyword evidence="1" id="KW-0812">Transmembrane</keyword>
<feature type="transmembrane region" description="Helical" evidence="1">
    <location>
        <begin position="203"/>
        <end position="220"/>
    </location>
</feature>
<keyword evidence="3" id="KW-1185">Reference proteome</keyword>
<accession>A0ABM6EAA9</accession>
<organism evidence="2 3">
    <name type="scientific">Delftia tsuruhatensis</name>
    <dbReference type="NCBI Taxonomy" id="180282"/>
    <lineage>
        <taxon>Bacteria</taxon>
        <taxon>Pseudomonadati</taxon>
        <taxon>Pseudomonadota</taxon>
        <taxon>Betaproteobacteria</taxon>
        <taxon>Burkholderiales</taxon>
        <taxon>Comamonadaceae</taxon>
        <taxon>Delftia</taxon>
    </lineage>
</organism>
<feature type="transmembrane region" description="Helical" evidence="1">
    <location>
        <begin position="395"/>
        <end position="414"/>
    </location>
</feature>
<feature type="transmembrane region" description="Helical" evidence="1">
    <location>
        <begin position="139"/>
        <end position="156"/>
    </location>
</feature>
<sequence>MTPALQVKNTSTTAQATDGRTFLGFWGLLSLLYLGWLLIFWPGVLGEDSAAVLMEVDNPDKFRSGKGVLWYYFVRITYGATHLVEVPIIALILLCAMFFARMLAWYWTSRHRALCVFLLLFICAAPHMVYFTGTLYPDAIFAVASCALLFEIWLLCSRRQHSWASLAMIALALPLAVFVRANGIVFLAPAMLALFLADLRSRWYLGTIIAFWCATVYAGTQLHKSTAQSASDSLVLFETVKLLQPRAMNDLWQKQPLMNDPWVLQEPKLSARTLEILDSYRPRDLMLAYSDPAYWDMLVFHPSGPQLLGLPDEQRKELVSEFFRYNLWHNLPDVAASRVNVFLAAALAQGGFPALDYAQYVLKRTQAQSQMRRFGLDRAEQALRTVHRYSYAWRWLLWTPWLGMGLLAMLLWRSCRRKELPALLVTIPLALQLAGIAAFASAGEYRYLLLFFAMPLALIPIMVSSAHESRS</sequence>
<evidence type="ECO:0000313" key="2">
    <source>
        <dbReference type="EMBL" id="AOV04407.1"/>
    </source>
</evidence>
<gene>
    <name evidence="2" type="ORF">BI380_25295</name>
</gene>
<feature type="transmembrane region" description="Helical" evidence="1">
    <location>
        <begin position="168"/>
        <end position="197"/>
    </location>
</feature>
<reference evidence="2 3" key="1">
    <citation type="submission" date="2016-09" db="EMBL/GenBank/DDBJ databases">
        <title>Complete genome sequence of Deltia acidovorans CM13 isolated from murine proximal colonic tissue.</title>
        <authorList>
            <person name="Saffarian A."/>
        </authorList>
    </citation>
    <scope>NUCLEOTIDE SEQUENCE [LARGE SCALE GENOMIC DNA]</scope>
    <source>
        <strain evidence="2 3">CM13</strain>
    </source>
</reference>
<feature type="transmembrane region" description="Helical" evidence="1">
    <location>
        <begin position="447"/>
        <end position="466"/>
    </location>
</feature>
<evidence type="ECO:0000313" key="3">
    <source>
        <dbReference type="Proteomes" id="UP000095607"/>
    </source>
</evidence>
<feature type="transmembrane region" description="Helical" evidence="1">
    <location>
        <begin position="114"/>
        <end position="133"/>
    </location>
</feature>
<evidence type="ECO:0000256" key="1">
    <source>
        <dbReference type="SAM" id="Phobius"/>
    </source>
</evidence>
<dbReference type="EMBL" id="CP017420">
    <property type="protein sequence ID" value="AOV04407.1"/>
    <property type="molecule type" value="Genomic_DNA"/>
</dbReference>
<name>A0ABM6EAA9_9BURK</name>
<feature type="transmembrane region" description="Helical" evidence="1">
    <location>
        <begin position="21"/>
        <end position="44"/>
    </location>
</feature>
<protein>
    <recommendedName>
        <fullName evidence="4">Glycosyltransferase RgtA/B/C/D-like domain-containing protein</fullName>
    </recommendedName>
</protein>
<dbReference type="Proteomes" id="UP000095607">
    <property type="component" value="Chromosome"/>
</dbReference>
<proteinExistence type="predicted"/>
<keyword evidence="1" id="KW-1133">Transmembrane helix</keyword>
<feature type="transmembrane region" description="Helical" evidence="1">
    <location>
        <begin position="88"/>
        <end position="107"/>
    </location>
</feature>
<keyword evidence="1" id="KW-0472">Membrane</keyword>
<evidence type="ECO:0008006" key="4">
    <source>
        <dbReference type="Google" id="ProtNLM"/>
    </source>
</evidence>
<feature type="transmembrane region" description="Helical" evidence="1">
    <location>
        <begin position="420"/>
        <end position="440"/>
    </location>
</feature>